<reference evidence="2 3" key="1">
    <citation type="submission" date="2018-09" db="EMBL/GenBank/DDBJ databases">
        <authorList>
            <person name="Livingstone P.G."/>
            <person name="Whitworth D.E."/>
        </authorList>
    </citation>
    <scope>NUCLEOTIDE SEQUENCE [LARGE SCALE GENOMIC DNA]</scope>
    <source>
        <strain evidence="2 3">CA031B</strain>
    </source>
</reference>
<proteinExistence type="predicted"/>
<keyword evidence="3" id="KW-1185">Reference proteome</keyword>
<sequence length="141" mass="14047">MTKGVLGNDPFQRGAAPRTGDAQEDKAEAKAAKKAPASKSAKGGAGKSAKSAGKARSAKEAPRTKAPKAGKGRSPEAKPAAKAPKTPAAAVHKFEARANPRGGTSASPQEHEDTTAKAAHATREAPAGKQGPPPARASAQA</sequence>
<comment type="caution">
    <text evidence="2">The sequence shown here is derived from an EMBL/GenBank/DDBJ whole genome shotgun (WGS) entry which is preliminary data.</text>
</comment>
<feature type="region of interest" description="Disordered" evidence="1">
    <location>
        <begin position="1"/>
        <end position="141"/>
    </location>
</feature>
<gene>
    <name evidence="2" type="ORF">D7Y13_22280</name>
</gene>
<keyword evidence="2" id="KW-0012">Acyltransferase</keyword>
<keyword evidence="2" id="KW-0808">Transferase</keyword>
<protein>
    <submittedName>
        <fullName evidence="2">Acyltransferase</fullName>
    </submittedName>
</protein>
<evidence type="ECO:0000256" key="1">
    <source>
        <dbReference type="SAM" id="MobiDB-lite"/>
    </source>
</evidence>
<organism evidence="2 3">
    <name type="scientific">Corallococcus praedator</name>
    <dbReference type="NCBI Taxonomy" id="2316724"/>
    <lineage>
        <taxon>Bacteria</taxon>
        <taxon>Pseudomonadati</taxon>
        <taxon>Myxococcota</taxon>
        <taxon>Myxococcia</taxon>
        <taxon>Myxococcales</taxon>
        <taxon>Cystobacterineae</taxon>
        <taxon>Myxococcaceae</taxon>
        <taxon>Corallococcus</taxon>
    </lineage>
</organism>
<feature type="non-terminal residue" evidence="2">
    <location>
        <position position="141"/>
    </location>
</feature>
<evidence type="ECO:0000313" key="2">
    <source>
        <dbReference type="EMBL" id="RKI03373.1"/>
    </source>
</evidence>
<accession>A0ABX9QGH3</accession>
<feature type="compositionally biased region" description="Basic and acidic residues" evidence="1">
    <location>
        <begin position="21"/>
        <end position="31"/>
    </location>
</feature>
<feature type="compositionally biased region" description="Low complexity" evidence="1">
    <location>
        <begin position="77"/>
        <end position="90"/>
    </location>
</feature>
<evidence type="ECO:0000313" key="3">
    <source>
        <dbReference type="Proteomes" id="UP000278907"/>
    </source>
</evidence>
<dbReference type="Proteomes" id="UP000278907">
    <property type="component" value="Unassembled WGS sequence"/>
</dbReference>
<dbReference type="GO" id="GO:0016746">
    <property type="term" value="F:acyltransferase activity"/>
    <property type="evidence" value="ECO:0007669"/>
    <property type="project" value="UniProtKB-KW"/>
</dbReference>
<name>A0ABX9QGH3_9BACT</name>
<feature type="compositionally biased region" description="Low complexity" evidence="1">
    <location>
        <begin position="34"/>
        <end position="55"/>
    </location>
</feature>
<dbReference type="EMBL" id="RAWI01000179">
    <property type="protein sequence ID" value="RKI03373.1"/>
    <property type="molecule type" value="Genomic_DNA"/>
</dbReference>